<comment type="catalytic activity">
    <reaction evidence="6">
        <text>RNA(n) + a ribonucleoside 5'-triphosphate = RNA(n+1) + diphosphate</text>
        <dbReference type="Rhea" id="RHEA:21248"/>
        <dbReference type="Rhea" id="RHEA-COMP:14527"/>
        <dbReference type="Rhea" id="RHEA-COMP:17342"/>
        <dbReference type="ChEBI" id="CHEBI:33019"/>
        <dbReference type="ChEBI" id="CHEBI:61557"/>
        <dbReference type="ChEBI" id="CHEBI:140395"/>
        <dbReference type="EC" id="2.7.7.6"/>
    </reaction>
</comment>
<dbReference type="EMBL" id="PEYV01000002">
    <property type="protein sequence ID" value="PIS21933.1"/>
    <property type="molecule type" value="Genomic_DNA"/>
</dbReference>
<evidence type="ECO:0000259" key="8">
    <source>
        <dbReference type="Pfam" id="PF00562"/>
    </source>
</evidence>
<keyword evidence="4" id="KW-0548">Nucleotidyltransferase</keyword>
<feature type="non-terminal residue" evidence="11">
    <location>
        <position position="1"/>
    </location>
</feature>
<evidence type="ECO:0000256" key="5">
    <source>
        <dbReference type="ARBA" id="ARBA00023163"/>
    </source>
</evidence>
<feature type="domain" description="DNA-directed RNA polymerase beta subunit external 1" evidence="10">
    <location>
        <begin position="8"/>
        <end position="66"/>
    </location>
</feature>
<organism evidence="11 12">
    <name type="scientific">candidate division WWE3 bacterium CG08_land_8_20_14_0_20_41_15</name>
    <dbReference type="NCBI Taxonomy" id="1975086"/>
    <lineage>
        <taxon>Bacteria</taxon>
        <taxon>Katanobacteria</taxon>
    </lineage>
</organism>
<keyword evidence="3" id="KW-0808">Transferase</keyword>
<proteinExistence type="predicted"/>
<dbReference type="InterPro" id="IPR014724">
    <property type="entry name" value="RNA_pol_RPB2_OB-fold"/>
</dbReference>
<evidence type="ECO:0000256" key="1">
    <source>
        <dbReference type="ARBA" id="ARBA00012418"/>
    </source>
</evidence>
<dbReference type="Gene3D" id="2.40.270.10">
    <property type="entry name" value="DNA-directed RNA polymerase, subunit 2, domain 6"/>
    <property type="match status" value="2"/>
</dbReference>
<dbReference type="GO" id="GO:0003677">
    <property type="term" value="F:DNA binding"/>
    <property type="evidence" value="ECO:0007669"/>
    <property type="project" value="InterPro"/>
</dbReference>
<evidence type="ECO:0000256" key="2">
    <source>
        <dbReference type="ARBA" id="ARBA00022478"/>
    </source>
</evidence>
<feature type="domain" description="RNA polymerase Rpb2" evidence="9">
    <location>
        <begin position="516"/>
        <end position="589"/>
    </location>
</feature>
<sequence>IIKTDKGSKVTDEITYMAAYDEDTHFITEASITVDEAGFIKDKRVNLRHKGEFFIGDVSLVDYVDVLAEQVVGVSAALIPFLANDNINRALVGTQQSAQSVPLLTPHAPFIGTGLEEEVANNAGCVTRADGKGKVTYADAGKISVQYDSGKEKTYVLQKFVQSNMDTCYNQVPLVLTGQTVKEGDILLEGPSCENGEIALGANLTVAYMPWCGYNYEDGIVISERLVKDDVLSSIHITDHTVSVLETKLGPEEITRDIPNVSADALRNLDEWGIVVVGSKVKSGDILVGKIAPKGESELSAEERLLRSIFGEKAREVRDNSLVLPHGEYGTVIGVRILSREDSDELPTGVLQEIKVLVAQIRKIMVGDKLAGRHGDKGVISKIVPVEDMPHMTDGTPIDIIISPHGPLKRMNVGGILEAHLGLVAKKKNQKYALPVFGKFSTQNLLDELKSEGFPASGKMQLFDGRTGEPFAQDVVVGNSYILKLYHLAEDKMHARSTGPYSLITQQPLGGKAQFGGQRFGEMEVWALEAYGAAHTLQEMLTIKSDDVVGRTQAFRAIIQGEKIPEATVPESFKLLIRELNGLCLDVETQGTASLPKIVEEVKEESKEPPKEILEEVKGSVEEVKN</sequence>
<evidence type="ECO:0000256" key="3">
    <source>
        <dbReference type="ARBA" id="ARBA00022679"/>
    </source>
</evidence>
<dbReference type="InterPro" id="IPR042107">
    <property type="entry name" value="DNA-dir_RNA_pol_bsu_ext_1_sf"/>
</dbReference>
<evidence type="ECO:0000256" key="4">
    <source>
        <dbReference type="ARBA" id="ARBA00022695"/>
    </source>
</evidence>
<dbReference type="Pfam" id="PF04560">
    <property type="entry name" value="RNA_pol_Rpb2_7"/>
    <property type="match status" value="1"/>
</dbReference>
<evidence type="ECO:0000256" key="6">
    <source>
        <dbReference type="ARBA" id="ARBA00048552"/>
    </source>
</evidence>
<dbReference type="InterPro" id="IPR007120">
    <property type="entry name" value="DNA-dir_RNAP_su2_dom"/>
</dbReference>
<dbReference type="SUPFAM" id="SSF64484">
    <property type="entry name" value="beta and beta-prime subunits of DNA dependent RNA-polymerase"/>
    <property type="match status" value="1"/>
</dbReference>
<reference evidence="12" key="1">
    <citation type="submission" date="2017-09" db="EMBL/GenBank/DDBJ databases">
        <title>Depth-based differentiation of microbial function through sediment-hosted aquifers and enrichment of novel symbionts in the deep terrestrial subsurface.</title>
        <authorList>
            <person name="Probst A.J."/>
            <person name="Ladd B."/>
            <person name="Jarett J.K."/>
            <person name="Geller-Mcgrath D.E."/>
            <person name="Sieber C.M.K."/>
            <person name="Emerson J.B."/>
            <person name="Anantharaman K."/>
            <person name="Thomas B.C."/>
            <person name="Malmstrom R."/>
            <person name="Stieglmeier M."/>
            <person name="Klingl A."/>
            <person name="Woyke T."/>
            <person name="Ryan C.M."/>
            <person name="Banfield J.F."/>
        </authorList>
    </citation>
    <scope>NUCLEOTIDE SEQUENCE [LARGE SCALE GENOMIC DNA]</scope>
</reference>
<dbReference type="Pfam" id="PF00562">
    <property type="entry name" value="RNA_pol_Rpb2_6"/>
    <property type="match status" value="1"/>
</dbReference>
<dbReference type="CDD" id="cd00653">
    <property type="entry name" value="RNA_pol_B_RPB2"/>
    <property type="match status" value="1"/>
</dbReference>
<feature type="domain" description="DNA-directed RNA polymerase subunit 2 hybrid-binding" evidence="8">
    <location>
        <begin position="131"/>
        <end position="514"/>
    </location>
</feature>
<dbReference type="GO" id="GO:0032549">
    <property type="term" value="F:ribonucleoside binding"/>
    <property type="evidence" value="ECO:0007669"/>
    <property type="project" value="InterPro"/>
</dbReference>
<evidence type="ECO:0000313" key="12">
    <source>
        <dbReference type="Proteomes" id="UP000231098"/>
    </source>
</evidence>
<dbReference type="InterPro" id="IPR007641">
    <property type="entry name" value="RNA_pol_Rpb2_7"/>
</dbReference>
<dbReference type="Gene3D" id="2.40.50.100">
    <property type="match status" value="1"/>
</dbReference>
<dbReference type="Pfam" id="PF10385">
    <property type="entry name" value="RNA_pol_Rpb2_45"/>
    <property type="match status" value="1"/>
</dbReference>
<accession>A0A2H0XAH4</accession>
<dbReference type="GO" id="GO:0006351">
    <property type="term" value="P:DNA-templated transcription"/>
    <property type="evidence" value="ECO:0007669"/>
    <property type="project" value="InterPro"/>
</dbReference>
<dbReference type="EC" id="2.7.7.6" evidence="1"/>
<gene>
    <name evidence="11" type="ORF">COT51_00090</name>
</gene>
<dbReference type="PANTHER" id="PTHR20856">
    <property type="entry name" value="DNA-DIRECTED RNA POLYMERASE I SUBUNIT 2"/>
    <property type="match status" value="1"/>
</dbReference>
<dbReference type="FunFam" id="3.90.1800.10:FF:000001">
    <property type="entry name" value="DNA-directed RNA polymerase subunit beta"/>
    <property type="match status" value="1"/>
</dbReference>
<dbReference type="InterPro" id="IPR019462">
    <property type="entry name" value="DNA-dir_RNA_pol_bsu_external_1"/>
</dbReference>
<dbReference type="InterPro" id="IPR037033">
    <property type="entry name" value="DNA-dir_RNAP_su2_hyb_sf"/>
</dbReference>
<evidence type="ECO:0000259" key="10">
    <source>
        <dbReference type="Pfam" id="PF10385"/>
    </source>
</evidence>
<protein>
    <recommendedName>
        <fullName evidence="1">DNA-directed RNA polymerase</fullName>
        <ecNumber evidence="1">2.7.7.6</ecNumber>
    </recommendedName>
</protein>
<dbReference type="Gene3D" id="2.40.50.150">
    <property type="match status" value="1"/>
</dbReference>
<dbReference type="GO" id="GO:0000428">
    <property type="term" value="C:DNA-directed RNA polymerase complex"/>
    <property type="evidence" value="ECO:0007669"/>
    <property type="project" value="UniProtKB-KW"/>
</dbReference>
<feature type="region of interest" description="Disordered" evidence="7">
    <location>
        <begin position="601"/>
        <end position="626"/>
    </location>
</feature>
<dbReference type="Proteomes" id="UP000231098">
    <property type="component" value="Unassembled WGS sequence"/>
</dbReference>
<evidence type="ECO:0000256" key="7">
    <source>
        <dbReference type="SAM" id="MobiDB-lite"/>
    </source>
</evidence>
<evidence type="ECO:0000313" key="11">
    <source>
        <dbReference type="EMBL" id="PIS21933.1"/>
    </source>
</evidence>
<dbReference type="AlphaFoldDB" id="A0A2H0XAH4"/>
<dbReference type="Gene3D" id="2.30.150.10">
    <property type="entry name" value="DNA-directed RNA polymerase, beta subunit, external 1 domain"/>
    <property type="match status" value="1"/>
</dbReference>
<comment type="caution">
    <text evidence="11">The sequence shown here is derived from an EMBL/GenBank/DDBJ whole genome shotgun (WGS) entry which is preliminary data.</text>
</comment>
<dbReference type="InterPro" id="IPR015712">
    <property type="entry name" value="DNA-dir_RNA_pol_su2"/>
</dbReference>
<keyword evidence="5" id="KW-0804">Transcription</keyword>
<dbReference type="GO" id="GO:0003899">
    <property type="term" value="F:DNA-directed RNA polymerase activity"/>
    <property type="evidence" value="ECO:0007669"/>
    <property type="project" value="UniProtKB-EC"/>
</dbReference>
<name>A0A2H0XAH4_UNCKA</name>
<evidence type="ECO:0000259" key="9">
    <source>
        <dbReference type="Pfam" id="PF04560"/>
    </source>
</evidence>
<dbReference type="Gene3D" id="3.90.1100.10">
    <property type="match status" value="1"/>
</dbReference>
<dbReference type="Gene3D" id="3.90.1800.10">
    <property type="entry name" value="RNA polymerase alpha subunit dimerisation domain"/>
    <property type="match status" value="1"/>
</dbReference>
<keyword evidence="2 11" id="KW-0240">DNA-directed RNA polymerase</keyword>